<dbReference type="Gene3D" id="3.20.20.450">
    <property type="entry name" value="EAL domain"/>
    <property type="match status" value="1"/>
</dbReference>
<protein>
    <submittedName>
        <fullName evidence="3">Sensor domain-containing phosphodiesterase</fullName>
    </submittedName>
</protein>
<feature type="domain" description="GGDEF" evidence="2">
    <location>
        <begin position="193"/>
        <end position="325"/>
    </location>
</feature>
<dbReference type="InterPro" id="IPR029016">
    <property type="entry name" value="GAF-like_dom_sf"/>
</dbReference>
<dbReference type="SMART" id="SM00065">
    <property type="entry name" value="GAF"/>
    <property type="match status" value="1"/>
</dbReference>
<sequence>MLTRWTTESEKEQLLGLQTAEILDLNARKEFQRITELTSRMFMAPIAIITILDEHRQWFKAPVGVDMDGSLRTDAFCDHTIRNEGIMVIPDTHLDSRFSENPLVTHKPNIRFYAGVPLIMESGHAIGSLCIIDTQPRTFSEEQGQQLQAMAAIVQAQLHYHHRIGKINEVTGLPNRTQLKLDLKSLCILAPGSARGLVLMEVLNHASLLEMSNALGLNYVEQLMRDIAKAVTDMTGPHATVYHVGLARFAWVISAGRQEDEEALVNQLLEYLQKPITSADLRFELQPRAGVVRFYLNQDEVDDVIRKAMVCVQQAGYNARSFHRYEENEDSLQQRSYRLLRDFGHALGNGQLRLVYQPKFDNHSFSCKGLEALIRWNHPQMGEIPPSEFIPLVEATPLIHSLTRFVIKTALAQVAAWKAEKLDLQVSINISPRNLDEVDFPDYLNAMCNQHGVPLKNIVIECTESDVLTGHGTVQALQQIRKLGIKVALDDFGAAYSNLASLKNLPAEILKIDRSMVCDIDTNERALSVLKSIMTMASDLGYRLVAEGVDSAEVFDLLVSLGFDEIQGYYFSRPIEASEIRKFVEERNRYANGK</sequence>
<proteinExistence type="predicted"/>
<evidence type="ECO:0000259" key="1">
    <source>
        <dbReference type="PROSITE" id="PS50883"/>
    </source>
</evidence>
<accession>A0A2G7T9I2</accession>
<dbReference type="Pfam" id="PF00990">
    <property type="entry name" value="GGDEF"/>
    <property type="match status" value="1"/>
</dbReference>
<dbReference type="SMART" id="SM00267">
    <property type="entry name" value="GGDEF"/>
    <property type="match status" value="1"/>
</dbReference>
<dbReference type="PANTHER" id="PTHR33121:SF19">
    <property type="entry name" value="CYCLIC DI-GMP PHOSPHODIESTERASE PA2567"/>
    <property type="match status" value="1"/>
</dbReference>
<dbReference type="PROSITE" id="PS50887">
    <property type="entry name" value="GGDEF"/>
    <property type="match status" value="1"/>
</dbReference>
<feature type="domain" description="EAL" evidence="1">
    <location>
        <begin position="336"/>
        <end position="588"/>
    </location>
</feature>
<dbReference type="InterPro" id="IPR001633">
    <property type="entry name" value="EAL_dom"/>
</dbReference>
<dbReference type="SUPFAM" id="SSF141868">
    <property type="entry name" value="EAL domain-like"/>
    <property type="match status" value="1"/>
</dbReference>
<dbReference type="InterPro" id="IPR029787">
    <property type="entry name" value="Nucleotide_cyclase"/>
</dbReference>
<dbReference type="Pfam" id="PF01590">
    <property type="entry name" value="GAF"/>
    <property type="match status" value="1"/>
</dbReference>
<dbReference type="InterPro" id="IPR035919">
    <property type="entry name" value="EAL_sf"/>
</dbReference>
<comment type="caution">
    <text evidence="3">The sequence shown here is derived from an EMBL/GenBank/DDBJ whole genome shotgun (WGS) entry which is preliminary data.</text>
</comment>
<name>A0A2G7T9I2_9FLAO</name>
<dbReference type="EMBL" id="PEKC01000015">
    <property type="protein sequence ID" value="PII36561.1"/>
    <property type="molecule type" value="Genomic_DNA"/>
</dbReference>
<gene>
    <name evidence="3" type="ORF">CTI11_06305</name>
</gene>
<evidence type="ECO:0000313" key="3">
    <source>
        <dbReference type="EMBL" id="PII36561.1"/>
    </source>
</evidence>
<dbReference type="SMART" id="SM00052">
    <property type="entry name" value="EAL"/>
    <property type="match status" value="1"/>
</dbReference>
<reference evidence="3" key="1">
    <citation type="submission" date="2017-10" db="EMBL/GenBank/DDBJ databases">
        <title>Chryseobacterium sp. B5 is a hydrocarbonoclastic and plant growth promoting bacterium.</title>
        <authorList>
            <person name="Thijs S."/>
            <person name="Gkorezis P."/>
            <person name="Van Hamme J."/>
        </authorList>
    </citation>
    <scope>NUCLEOTIDE SEQUENCE</scope>
    <source>
        <strain evidence="3">B5</strain>
    </source>
</reference>
<dbReference type="SUPFAM" id="SSF55781">
    <property type="entry name" value="GAF domain-like"/>
    <property type="match status" value="1"/>
</dbReference>
<dbReference type="InterPro" id="IPR050706">
    <property type="entry name" value="Cyclic-di-GMP_PDE-like"/>
</dbReference>
<dbReference type="PANTHER" id="PTHR33121">
    <property type="entry name" value="CYCLIC DI-GMP PHOSPHODIESTERASE PDEF"/>
    <property type="match status" value="1"/>
</dbReference>
<dbReference type="PROSITE" id="PS50883">
    <property type="entry name" value="EAL"/>
    <property type="match status" value="1"/>
</dbReference>
<dbReference type="GO" id="GO:0071111">
    <property type="term" value="F:cyclic-guanylate-specific phosphodiesterase activity"/>
    <property type="evidence" value="ECO:0007669"/>
    <property type="project" value="InterPro"/>
</dbReference>
<dbReference type="InterPro" id="IPR003018">
    <property type="entry name" value="GAF"/>
</dbReference>
<dbReference type="AlphaFoldDB" id="A0A2G7T9I2"/>
<organism evidence="3">
    <name type="scientific">Chryseobacterium sp. B5</name>
    <dbReference type="NCBI Taxonomy" id="2050562"/>
    <lineage>
        <taxon>Bacteria</taxon>
        <taxon>Pseudomonadati</taxon>
        <taxon>Bacteroidota</taxon>
        <taxon>Flavobacteriia</taxon>
        <taxon>Flavobacteriales</taxon>
        <taxon>Weeksellaceae</taxon>
        <taxon>Chryseobacterium group</taxon>
        <taxon>Chryseobacterium</taxon>
    </lineage>
</organism>
<dbReference type="InterPro" id="IPR043128">
    <property type="entry name" value="Rev_trsase/Diguanyl_cyclase"/>
</dbReference>
<dbReference type="CDD" id="cd01948">
    <property type="entry name" value="EAL"/>
    <property type="match status" value="1"/>
</dbReference>
<dbReference type="Pfam" id="PF00563">
    <property type="entry name" value="EAL"/>
    <property type="match status" value="1"/>
</dbReference>
<dbReference type="SUPFAM" id="SSF55073">
    <property type="entry name" value="Nucleotide cyclase"/>
    <property type="match status" value="1"/>
</dbReference>
<dbReference type="Gene3D" id="3.30.450.40">
    <property type="match status" value="1"/>
</dbReference>
<dbReference type="InterPro" id="IPR000160">
    <property type="entry name" value="GGDEF_dom"/>
</dbReference>
<dbReference type="Gene3D" id="3.30.70.270">
    <property type="match status" value="1"/>
</dbReference>
<evidence type="ECO:0000259" key="2">
    <source>
        <dbReference type="PROSITE" id="PS50887"/>
    </source>
</evidence>